<protein>
    <recommendedName>
        <fullName evidence="4">CUB domain-containing protein</fullName>
    </recommendedName>
</protein>
<accession>A0A8J2WAG1</accession>
<evidence type="ECO:0000256" key="1">
    <source>
        <dbReference type="SAM" id="SignalP"/>
    </source>
</evidence>
<proteinExistence type="predicted"/>
<feature type="chain" id="PRO_5035199992" description="CUB domain-containing protein" evidence="1">
    <location>
        <begin position="21"/>
        <end position="491"/>
    </location>
</feature>
<gene>
    <name evidence="2" type="ORF">DGAL_LOCUS14870</name>
</gene>
<sequence length="491" mass="54632">MLKLVGIFVVIVVCCSVVQDDNSSYYENNNTAIDKETGDHAKEQHSSDCFYNPADNQHLQNTVYYFVTVCSDTNSTATSGIIQPLANVTIENSNYCDFTIIVPSDQLISGAVDYDANFQLVPNRVYNSWINEIQLHSRVCRYAETTTAIGTIQSMSSIDDDTGPPRTCPFFINAPTNYQVQLSCSVLNFTDTFPQIFYALDEFNQKPVENRVYTSLKNQMFLYFYRPVIIDWFRCNWTMVPIPPSTMTDFRLCRHGEARTADGTIQPLINDLTGPPRDCIFSIIAPVDQFLSISCSFANFTSARNFVRLSGIAYTDTFVSKLRCARPELGKTYTSVDNRIDLSARIENGNWFKCNWTTTTIGPTPTTTQNGIYKLCRDTNSTAANGTIQPLSFSAASGGCSFTIQAPPNQRIQLSCSVIDGMSLRVVGAVINTLSPTSYIDAGVNRVYTSLENQLQLTSTNVNSSGWIDCKWTTIPAISDNATKFECNVTL</sequence>
<dbReference type="OrthoDB" id="6341037at2759"/>
<organism evidence="2 3">
    <name type="scientific">Daphnia galeata</name>
    <dbReference type="NCBI Taxonomy" id="27404"/>
    <lineage>
        <taxon>Eukaryota</taxon>
        <taxon>Metazoa</taxon>
        <taxon>Ecdysozoa</taxon>
        <taxon>Arthropoda</taxon>
        <taxon>Crustacea</taxon>
        <taxon>Branchiopoda</taxon>
        <taxon>Diplostraca</taxon>
        <taxon>Cladocera</taxon>
        <taxon>Anomopoda</taxon>
        <taxon>Daphniidae</taxon>
        <taxon>Daphnia</taxon>
    </lineage>
</organism>
<keyword evidence="3" id="KW-1185">Reference proteome</keyword>
<comment type="caution">
    <text evidence="2">The sequence shown here is derived from an EMBL/GenBank/DDBJ whole genome shotgun (WGS) entry which is preliminary data.</text>
</comment>
<evidence type="ECO:0008006" key="4">
    <source>
        <dbReference type="Google" id="ProtNLM"/>
    </source>
</evidence>
<feature type="signal peptide" evidence="1">
    <location>
        <begin position="1"/>
        <end position="20"/>
    </location>
</feature>
<keyword evidence="1" id="KW-0732">Signal</keyword>
<name>A0A8J2WAG1_9CRUS</name>
<evidence type="ECO:0000313" key="3">
    <source>
        <dbReference type="Proteomes" id="UP000789390"/>
    </source>
</evidence>
<dbReference type="AlphaFoldDB" id="A0A8J2WAG1"/>
<dbReference type="Proteomes" id="UP000789390">
    <property type="component" value="Unassembled WGS sequence"/>
</dbReference>
<dbReference type="EMBL" id="CAKKLH010000311">
    <property type="protein sequence ID" value="CAH0111233.1"/>
    <property type="molecule type" value="Genomic_DNA"/>
</dbReference>
<reference evidence="2" key="1">
    <citation type="submission" date="2021-11" db="EMBL/GenBank/DDBJ databases">
        <authorList>
            <person name="Schell T."/>
        </authorList>
    </citation>
    <scope>NUCLEOTIDE SEQUENCE</scope>
    <source>
        <strain evidence="2">M5</strain>
    </source>
</reference>
<evidence type="ECO:0000313" key="2">
    <source>
        <dbReference type="EMBL" id="CAH0111233.1"/>
    </source>
</evidence>